<evidence type="ECO:0000313" key="2">
    <source>
        <dbReference type="EMBL" id="CAF0946305.1"/>
    </source>
</evidence>
<reference evidence="2" key="1">
    <citation type="submission" date="2021-02" db="EMBL/GenBank/DDBJ databases">
        <authorList>
            <person name="Nowell W R."/>
        </authorList>
    </citation>
    <scope>NUCLEOTIDE SEQUENCE</scope>
</reference>
<dbReference type="EMBL" id="CAJNOJ010000045">
    <property type="protein sequence ID" value="CAF0946305.1"/>
    <property type="molecule type" value="Genomic_DNA"/>
</dbReference>
<evidence type="ECO:0000256" key="1">
    <source>
        <dbReference type="ARBA" id="ARBA00011047"/>
    </source>
</evidence>
<gene>
    <name evidence="2" type="ORF">EDS130_LOCUS12093</name>
    <name evidence="3" type="ORF">XAT740_LOCUS19175</name>
</gene>
<sequence>MMDETQFERYYEAIKQWTFPSVILPANENQIVALRNGHELFKSLSSTDDDEKTEECFRKYPDLAELAARIDSCSIKRPVFVRLSTRSPKDAVLLLNKDKFKQIFQQIFNELKSDETSKHNQQMIALDEASIRILAVYDGFHAVQLLLASERIQDDLKSSLSLNLIVREFLMDRQSLKSEFRAFIYKRKLTALTQYNEYIVDRVLIEQKRIVLESVENFFKTENLLEQIPYDNCVLDLILIENSPGNYRVYICEVNPLAEFAGTGLFSWLNDRAILLGDAPFEFRIRESETKESNQADKQWLSLINHL</sequence>
<dbReference type="OrthoDB" id="360540at2759"/>
<comment type="caution">
    <text evidence="2">The sequence shown here is derived from an EMBL/GenBank/DDBJ whole genome shotgun (WGS) entry which is preliminary data.</text>
</comment>
<evidence type="ECO:0000313" key="4">
    <source>
        <dbReference type="Proteomes" id="UP000663828"/>
    </source>
</evidence>
<comment type="similarity">
    <text evidence="1">Belongs to the CDC123 family.</text>
</comment>
<evidence type="ECO:0008006" key="6">
    <source>
        <dbReference type="Google" id="ProtNLM"/>
    </source>
</evidence>
<dbReference type="Proteomes" id="UP000663852">
    <property type="component" value="Unassembled WGS sequence"/>
</dbReference>
<dbReference type="PANTHER" id="PTHR15323:SF6">
    <property type="entry name" value="CELL DIVISION CYCLE PROTEIN 123 HOMOLOG"/>
    <property type="match status" value="1"/>
</dbReference>
<name>A0A814CPS6_ADIRI</name>
<keyword evidence="4" id="KW-1185">Reference proteome</keyword>
<dbReference type="AlphaFoldDB" id="A0A814CPS6"/>
<protein>
    <recommendedName>
        <fullName evidence="6">Cell division cycle protein 123 homolog</fullName>
    </recommendedName>
</protein>
<organism evidence="2 5">
    <name type="scientific">Adineta ricciae</name>
    <name type="common">Rotifer</name>
    <dbReference type="NCBI Taxonomy" id="249248"/>
    <lineage>
        <taxon>Eukaryota</taxon>
        <taxon>Metazoa</taxon>
        <taxon>Spiralia</taxon>
        <taxon>Gnathifera</taxon>
        <taxon>Rotifera</taxon>
        <taxon>Eurotatoria</taxon>
        <taxon>Bdelloidea</taxon>
        <taxon>Adinetida</taxon>
        <taxon>Adinetidae</taxon>
        <taxon>Adineta</taxon>
    </lineage>
</organism>
<dbReference type="Pfam" id="PF07065">
    <property type="entry name" value="D123"/>
    <property type="match status" value="1"/>
</dbReference>
<dbReference type="Proteomes" id="UP000663828">
    <property type="component" value="Unassembled WGS sequence"/>
</dbReference>
<dbReference type="EMBL" id="CAJNOR010001302">
    <property type="protein sequence ID" value="CAF1117080.1"/>
    <property type="molecule type" value="Genomic_DNA"/>
</dbReference>
<dbReference type="InterPro" id="IPR009772">
    <property type="entry name" value="CDC123"/>
</dbReference>
<evidence type="ECO:0000313" key="5">
    <source>
        <dbReference type="Proteomes" id="UP000663852"/>
    </source>
</evidence>
<evidence type="ECO:0000313" key="3">
    <source>
        <dbReference type="EMBL" id="CAF1117080.1"/>
    </source>
</evidence>
<proteinExistence type="inferred from homology"/>
<dbReference type="GO" id="GO:0005737">
    <property type="term" value="C:cytoplasm"/>
    <property type="evidence" value="ECO:0007669"/>
    <property type="project" value="TreeGrafter"/>
</dbReference>
<accession>A0A814CPS6</accession>
<dbReference type="PANTHER" id="PTHR15323">
    <property type="entry name" value="D123 PROTEIN"/>
    <property type="match status" value="1"/>
</dbReference>